<dbReference type="PANTHER" id="PTHR32305">
    <property type="match status" value="1"/>
</dbReference>
<comment type="caution">
    <text evidence="1">The sequence shown here is derived from an EMBL/GenBank/DDBJ whole genome shotgun (WGS) entry which is preliminary data.</text>
</comment>
<name>A0A7X1AXE4_9BACT</name>
<dbReference type="PANTHER" id="PTHR32305:SF15">
    <property type="entry name" value="PROTEIN RHSA-RELATED"/>
    <property type="match status" value="1"/>
</dbReference>
<dbReference type="NCBIfam" id="TIGR03696">
    <property type="entry name" value="Rhs_assc_core"/>
    <property type="match status" value="1"/>
</dbReference>
<evidence type="ECO:0000313" key="1">
    <source>
        <dbReference type="EMBL" id="MBC2600585.1"/>
    </source>
</evidence>
<keyword evidence="2" id="KW-1185">Reference proteome</keyword>
<gene>
    <name evidence="1" type="ORF">H5P30_02190</name>
</gene>
<dbReference type="AlphaFoldDB" id="A0A7X1AXE4"/>
<protein>
    <submittedName>
        <fullName evidence="1">RHS repeat-associated core domain-containing protein</fullName>
    </submittedName>
</protein>
<accession>A0A7X1AXE4</accession>
<reference evidence="1 2" key="1">
    <citation type="submission" date="2020-07" db="EMBL/GenBank/DDBJ databases">
        <authorList>
            <person name="Feng X."/>
        </authorList>
    </citation>
    <scope>NUCLEOTIDE SEQUENCE [LARGE SCALE GENOMIC DNA]</scope>
    <source>
        <strain evidence="1 2">JCM14086</strain>
    </source>
</reference>
<dbReference type="InterPro" id="IPR050708">
    <property type="entry name" value="T6SS_VgrG/RHS"/>
</dbReference>
<dbReference type="PRINTS" id="PR00394">
    <property type="entry name" value="RHSPROTEIN"/>
</dbReference>
<dbReference type="RefSeq" id="WP_185691329.1">
    <property type="nucleotide sequence ID" value="NZ_JACHVA010000026.1"/>
</dbReference>
<proteinExistence type="predicted"/>
<sequence>MVALNPAYAPEKTDERAKNRVGGFFFLAASRTGSDRPASPDCIGEKRGHGYDTASGVTVYGFRYYDPETGKWASRDPIGERGGLNLYGFVGNDGVSRWDVLGLYPVFSPWVTPVGVKLRDWNVAFALYYHWESWNGNAPFTRNDGVWGEYMKEYPDVRAAAQDLLSKEASNAWRGSKDSGPYNARKVIEIRRNKLLAATLNQVRFVVNGKFEVDRVECRVKLIGNSAAILDKFDPHEADHPNSDLADWFGRTLRRLGKSAPLPSTSKPNQDFHITIKWSVEDMEYSIDPDADGGDGVATGVGAINVWPWEKI</sequence>
<dbReference type="InterPro" id="IPR022385">
    <property type="entry name" value="Rhs_assc_core"/>
</dbReference>
<dbReference type="Gene3D" id="2.180.10.10">
    <property type="entry name" value="RHS repeat-associated core"/>
    <property type="match status" value="1"/>
</dbReference>
<evidence type="ECO:0000313" key="2">
    <source>
        <dbReference type="Proteomes" id="UP000525652"/>
    </source>
</evidence>
<dbReference type="EMBL" id="JACHVA010000026">
    <property type="protein sequence ID" value="MBC2600585.1"/>
    <property type="molecule type" value="Genomic_DNA"/>
</dbReference>
<organism evidence="1 2">
    <name type="scientific">Puniceicoccus vermicola</name>
    <dbReference type="NCBI Taxonomy" id="388746"/>
    <lineage>
        <taxon>Bacteria</taxon>
        <taxon>Pseudomonadati</taxon>
        <taxon>Verrucomicrobiota</taxon>
        <taxon>Opitutia</taxon>
        <taxon>Puniceicoccales</taxon>
        <taxon>Puniceicoccaceae</taxon>
        <taxon>Puniceicoccus</taxon>
    </lineage>
</organism>
<dbReference type="Proteomes" id="UP000525652">
    <property type="component" value="Unassembled WGS sequence"/>
</dbReference>